<gene>
    <name evidence="2" type="ORF">EJ05DRAFT_78892</name>
</gene>
<evidence type="ECO:0000313" key="2">
    <source>
        <dbReference type="EMBL" id="KAF2755817.1"/>
    </source>
</evidence>
<accession>A0A6A6W2J9</accession>
<keyword evidence="1" id="KW-1133">Transmembrane helix</keyword>
<dbReference type="RefSeq" id="XP_033598268.1">
    <property type="nucleotide sequence ID" value="XM_033749972.1"/>
</dbReference>
<organism evidence="2 3">
    <name type="scientific">Pseudovirgaria hyperparasitica</name>
    <dbReference type="NCBI Taxonomy" id="470096"/>
    <lineage>
        <taxon>Eukaryota</taxon>
        <taxon>Fungi</taxon>
        <taxon>Dikarya</taxon>
        <taxon>Ascomycota</taxon>
        <taxon>Pezizomycotina</taxon>
        <taxon>Dothideomycetes</taxon>
        <taxon>Dothideomycetes incertae sedis</taxon>
        <taxon>Acrospermales</taxon>
        <taxon>Acrospermaceae</taxon>
        <taxon>Pseudovirgaria</taxon>
    </lineage>
</organism>
<evidence type="ECO:0000256" key="1">
    <source>
        <dbReference type="SAM" id="Phobius"/>
    </source>
</evidence>
<evidence type="ECO:0000313" key="3">
    <source>
        <dbReference type="Proteomes" id="UP000799437"/>
    </source>
</evidence>
<dbReference type="GeneID" id="54491026"/>
<dbReference type="AlphaFoldDB" id="A0A6A6W2J9"/>
<keyword evidence="1" id="KW-0812">Transmembrane</keyword>
<keyword evidence="1" id="KW-0472">Membrane</keyword>
<feature type="transmembrane region" description="Helical" evidence="1">
    <location>
        <begin position="16"/>
        <end position="35"/>
    </location>
</feature>
<keyword evidence="3" id="KW-1185">Reference proteome</keyword>
<dbReference type="Proteomes" id="UP000799437">
    <property type="component" value="Unassembled WGS sequence"/>
</dbReference>
<reference evidence="2" key="1">
    <citation type="journal article" date="2020" name="Stud. Mycol.">
        <title>101 Dothideomycetes genomes: a test case for predicting lifestyles and emergence of pathogens.</title>
        <authorList>
            <person name="Haridas S."/>
            <person name="Albert R."/>
            <person name="Binder M."/>
            <person name="Bloem J."/>
            <person name="Labutti K."/>
            <person name="Salamov A."/>
            <person name="Andreopoulos B."/>
            <person name="Baker S."/>
            <person name="Barry K."/>
            <person name="Bills G."/>
            <person name="Bluhm B."/>
            <person name="Cannon C."/>
            <person name="Castanera R."/>
            <person name="Culley D."/>
            <person name="Daum C."/>
            <person name="Ezra D."/>
            <person name="Gonzalez J."/>
            <person name="Henrissat B."/>
            <person name="Kuo A."/>
            <person name="Liang C."/>
            <person name="Lipzen A."/>
            <person name="Lutzoni F."/>
            <person name="Magnuson J."/>
            <person name="Mondo S."/>
            <person name="Nolan M."/>
            <person name="Ohm R."/>
            <person name="Pangilinan J."/>
            <person name="Park H.-J."/>
            <person name="Ramirez L."/>
            <person name="Alfaro M."/>
            <person name="Sun H."/>
            <person name="Tritt A."/>
            <person name="Yoshinaga Y."/>
            <person name="Zwiers L.-H."/>
            <person name="Turgeon B."/>
            <person name="Goodwin S."/>
            <person name="Spatafora J."/>
            <person name="Crous P."/>
            <person name="Grigoriev I."/>
        </authorList>
    </citation>
    <scope>NUCLEOTIDE SEQUENCE</scope>
    <source>
        <strain evidence="2">CBS 121739</strain>
    </source>
</reference>
<name>A0A6A6W2J9_9PEZI</name>
<dbReference type="EMBL" id="ML996576">
    <property type="protein sequence ID" value="KAF2755817.1"/>
    <property type="molecule type" value="Genomic_DNA"/>
</dbReference>
<sequence>MSLYEQGFQRQCKASPYPHCSSIVLFFLMLVSIYLSSQSNIMYETVHSSLLCTYTCWCIYV</sequence>
<protein>
    <submittedName>
        <fullName evidence="2">Uncharacterized protein</fullName>
    </submittedName>
</protein>
<proteinExistence type="predicted"/>